<feature type="transmembrane region" description="Helical" evidence="1">
    <location>
        <begin position="32"/>
        <end position="55"/>
    </location>
</feature>
<keyword evidence="1" id="KW-0472">Membrane</keyword>
<keyword evidence="1" id="KW-0812">Transmembrane</keyword>
<dbReference type="Proteomes" id="UP000290475">
    <property type="component" value="Unassembled WGS sequence"/>
</dbReference>
<name>A0A4Q1TUU7_9LACO</name>
<organism evidence="2 3">
    <name type="scientific">Lacticaseibacillus chiayiensis</name>
    <dbReference type="NCBI Taxonomy" id="2100821"/>
    <lineage>
        <taxon>Bacteria</taxon>
        <taxon>Bacillati</taxon>
        <taxon>Bacillota</taxon>
        <taxon>Bacilli</taxon>
        <taxon>Lactobacillales</taxon>
        <taxon>Lactobacillaceae</taxon>
        <taxon>Lacticaseibacillus</taxon>
    </lineage>
</organism>
<keyword evidence="1" id="KW-1133">Transmembrane helix</keyword>
<accession>A0A4Q1TUU7</accession>
<proteinExistence type="predicted"/>
<gene>
    <name evidence="2" type="ORF">BVJ53_08130</name>
</gene>
<protein>
    <submittedName>
        <fullName evidence="2">Uncharacterized protein</fullName>
    </submittedName>
</protein>
<comment type="caution">
    <text evidence="2">The sequence shown here is derived from an EMBL/GenBank/DDBJ whole genome shotgun (WGS) entry which is preliminary data.</text>
</comment>
<evidence type="ECO:0000256" key="1">
    <source>
        <dbReference type="SAM" id="Phobius"/>
    </source>
</evidence>
<dbReference type="AlphaFoldDB" id="A0A4Q1TUU7"/>
<evidence type="ECO:0000313" key="2">
    <source>
        <dbReference type="EMBL" id="RXT22646.1"/>
    </source>
</evidence>
<reference evidence="2 3" key="1">
    <citation type="submission" date="2017-01" db="EMBL/GenBank/DDBJ databases">
        <title>Lactobacillus chiayiensis sp. nov., a lactic acid bacterium isolated from compost.</title>
        <authorList>
            <person name="Huang C.-H."/>
        </authorList>
    </citation>
    <scope>NUCLEOTIDE SEQUENCE [LARGE SCALE GENOMIC DNA]</scope>
    <source>
        <strain evidence="3">chh01</strain>
    </source>
</reference>
<sequence>MTPKPKSVLGVAAVYAGAVYLNTNVNTNPNNWFNPVLILICLLLGTGLGLAYYFYSKKYR</sequence>
<dbReference type="EMBL" id="MSSM01000020">
    <property type="protein sequence ID" value="RXT22646.1"/>
    <property type="molecule type" value="Genomic_DNA"/>
</dbReference>
<evidence type="ECO:0000313" key="3">
    <source>
        <dbReference type="Proteomes" id="UP000290475"/>
    </source>
</evidence>